<feature type="domain" description="TniQ" evidence="1">
    <location>
        <begin position="7"/>
        <end position="161"/>
    </location>
</feature>
<reference evidence="3" key="1">
    <citation type="submission" date="2022-04" db="EMBL/GenBank/DDBJ databases">
        <authorList>
            <person name="Seo M.-J."/>
        </authorList>
    </citation>
    <scope>NUCLEOTIDE SEQUENCE</scope>
    <source>
        <strain evidence="3">MBLB2552</strain>
    </source>
</reference>
<proteinExistence type="predicted"/>
<evidence type="ECO:0000259" key="2">
    <source>
        <dbReference type="Pfam" id="PF15978"/>
    </source>
</evidence>
<sequence length="627" mass="72899">MVILSSFFPSIFPDELLYSILARYHLFVGNTSTKATILDLYDRSSVCAVTGLPAHIEKISLLMKGKVTAQELIVNHTLFPYFACFLPDNRIHFMEQTMTGDSGGSVHARLGLLASAVKIPPNLKYCGQCLKDDIEEYGVPYWHRSHQIPGVHFCHKHKCELLESTISTTMRRNRHEFVALNEKQVGEMILDEAVARQYKELFIYIAKQSYKLLHTDYERVSLESLHDFYLSKLYENAMITPSGSIRFEKLRDRFLEVIDPNVLEILFSTINTNSDDTWLHKLIRKDNSGHPLRHLLMLFFLNETFETVARGGFESYHPFGMGPWPCLNNVCEHFRRDVINHCEVTSCTNTRLPVGTFKCSCGFVYSRRGPDSEFNDRFKVGRIKQFGDVWEARFNELKVTKDISLRQMANILGVHFSTIGKKFQASDEPKNLKCMDTDTLQLESYRERWTALSTDFPESTVTELRHKAAHVYAWLYRHDSEWLQSFKRDKKSINSSRVDWEERDTKLIPLILKATHEIKSIVDHPMRVTISEIGRRIGRRSWLEKKIACLPLSRKLILEEIETSEQFQIRRIKIAAEKIYREEPVVLGWRVIREAGLRKEAAQRLRAQVQNQVDYYNDLKTRNSKSS</sequence>
<organism evidence="3 4">
    <name type="scientific">Paenibacillus mellifer</name>
    <dbReference type="NCBI Taxonomy" id="2937794"/>
    <lineage>
        <taxon>Bacteria</taxon>
        <taxon>Bacillati</taxon>
        <taxon>Bacillota</taxon>
        <taxon>Bacilli</taxon>
        <taxon>Bacillales</taxon>
        <taxon>Paenibacillaceae</taxon>
        <taxon>Paenibacillus</taxon>
    </lineage>
</organism>
<dbReference type="RefSeq" id="WP_248551235.1">
    <property type="nucleotide sequence ID" value="NZ_JALPRK010000005.1"/>
</dbReference>
<feature type="domain" description="Transposon Tn7 transposition protein TnsD C-terminal" evidence="2">
    <location>
        <begin position="205"/>
        <end position="556"/>
    </location>
</feature>
<evidence type="ECO:0000259" key="1">
    <source>
        <dbReference type="Pfam" id="PF06527"/>
    </source>
</evidence>
<gene>
    <name evidence="3" type="ORF">M0651_07560</name>
</gene>
<dbReference type="InterPro" id="IPR009492">
    <property type="entry name" value="TniQ"/>
</dbReference>
<evidence type="ECO:0000313" key="4">
    <source>
        <dbReference type="Proteomes" id="UP001139534"/>
    </source>
</evidence>
<dbReference type="Pfam" id="PF15978">
    <property type="entry name" value="TnsD"/>
    <property type="match status" value="1"/>
</dbReference>
<dbReference type="Proteomes" id="UP001139534">
    <property type="component" value="Unassembled WGS sequence"/>
</dbReference>
<evidence type="ECO:0000313" key="3">
    <source>
        <dbReference type="EMBL" id="MCK8487022.1"/>
    </source>
</evidence>
<accession>A0A9X2BPM1</accession>
<dbReference type="InterPro" id="IPR032750">
    <property type="entry name" value="TnsD_C"/>
</dbReference>
<protein>
    <submittedName>
        <fullName evidence="3">TnsD family transposase</fullName>
    </submittedName>
</protein>
<name>A0A9X2BPM1_9BACL</name>
<comment type="caution">
    <text evidence="3">The sequence shown here is derived from an EMBL/GenBank/DDBJ whole genome shotgun (WGS) entry which is preliminary data.</text>
</comment>
<dbReference type="Pfam" id="PF06527">
    <property type="entry name" value="TniQ"/>
    <property type="match status" value="1"/>
</dbReference>
<keyword evidence="4" id="KW-1185">Reference proteome</keyword>
<dbReference type="EMBL" id="JALPRK010000005">
    <property type="protein sequence ID" value="MCK8487022.1"/>
    <property type="molecule type" value="Genomic_DNA"/>
</dbReference>
<dbReference type="AlphaFoldDB" id="A0A9X2BPM1"/>